<dbReference type="InterPro" id="IPR041916">
    <property type="entry name" value="Anti_sigma_zinc_sf"/>
</dbReference>
<reference evidence="10 11" key="2">
    <citation type="journal article" date="2010" name="Stand. Genomic Sci.">
        <title>Complete genome sequence of Nakamurella multipartita type strain (Y-104).</title>
        <authorList>
            <person name="Tice H."/>
            <person name="Mayilraj S."/>
            <person name="Sims D."/>
            <person name="Lapidus A."/>
            <person name="Nolan M."/>
            <person name="Lucas S."/>
            <person name="Glavina Del Rio T."/>
            <person name="Copeland A."/>
            <person name="Cheng J.F."/>
            <person name="Meincke L."/>
            <person name="Bruce D."/>
            <person name="Goodwin L."/>
            <person name="Pitluck S."/>
            <person name="Ivanova N."/>
            <person name="Mavromatis K."/>
            <person name="Ovchinnikova G."/>
            <person name="Pati A."/>
            <person name="Chen A."/>
            <person name="Palaniappan K."/>
            <person name="Land M."/>
            <person name="Hauser L."/>
            <person name="Chang Y.J."/>
            <person name="Jeffries C.D."/>
            <person name="Detter J.C."/>
            <person name="Brettin T."/>
            <person name="Rohde M."/>
            <person name="Goker M."/>
            <person name="Bristow J."/>
            <person name="Eisen J.A."/>
            <person name="Markowitz V."/>
            <person name="Hugenholtz P."/>
            <person name="Kyrpides N.C."/>
            <person name="Klenk H.P."/>
            <person name="Chen F."/>
        </authorList>
    </citation>
    <scope>NUCLEOTIDE SEQUENCE [LARGE SCALE GENOMIC DNA]</scope>
    <source>
        <strain evidence="11">ATCC 700099 / DSM 44233 / CIP 104796 / JCM 9543 / NBRC 105858 / Y-104</strain>
    </source>
</reference>
<feature type="domain" description="Putative zinc-finger" evidence="9">
    <location>
        <begin position="17"/>
        <end position="42"/>
    </location>
</feature>
<dbReference type="GO" id="GO:0016989">
    <property type="term" value="F:sigma factor antagonist activity"/>
    <property type="evidence" value="ECO:0007669"/>
    <property type="project" value="TreeGrafter"/>
</dbReference>
<evidence type="ECO:0000256" key="7">
    <source>
        <dbReference type="SAM" id="MobiDB-lite"/>
    </source>
</evidence>
<dbReference type="PANTHER" id="PTHR37461">
    <property type="entry name" value="ANTI-SIGMA-K FACTOR RSKA"/>
    <property type="match status" value="1"/>
</dbReference>
<dbReference type="EMBL" id="CP001737">
    <property type="protein sequence ID" value="ACV77492.1"/>
    <property type="molecule type" value="Genomic_DNA"/>
</dbReference>
<dbReference type="InterPro" id="IPR027383">
    <property type="entry name" value="Znf_put"/>
</dbReference>
<evidence type="ECO:0000256" key="3">
    <source>
        <dbReference type="ARBA" id="ARBA00022989"/>
    </source>
</evidence>
<gene>
    <name evidence="10" type="ordered locus">Namu_1084</name>
</gene>
<dbReference type="KEGG" id="nml:Namu_1084"/>
<protein>
    <submittedName>
        <fullName evidence="10">Putative transmembrane anti-sigma factor</fullName>
    </submittedName>
</protein>
<dbReference type="eggNOG" id="COG5662">
    <property type="taxonomic scope" value="Bacteria"/>
</dbReference>
<keyword evidence="6" id="KW-0804">Transcription</keyword>
<evidence type="ECO:0000313" key="11">
    <source>
        <dbReference type="Proteomes" id="UP000002218"/>
    </source>
</evidence>
<evidence type="ECO:0000256" key="6">
    <source>
        <dbReference type="ARBA" id="ARBA00023163"/>
    </source>
</evidence>
<dbReference type="RefSeq" id="WP_015746406.1">
    <property type="nucleotide sequence ID" value="NC_013235.1"/>
</dbReference>
<dbReference type="Gene3D" id="1.10.10.1320">
    <property type="entry name" value="Anti-sigma factor, zinc-finger domain"/>
    <property type="match status" value="1"/>
</dbReference>
<feature type="compositionally biased region" description="Low complexity" evidence="7">
    <location>
        <begin position="125"/>
        <end position="147"/>
    </location>
</feature>
<reference evidence="11" key="1">
    <citation type="submission" date="2009-09" db="EMBL/GenBank/DDBJ databases">
        <title>The complete genome of Nakamurella multipartita DSM 44233.</title>
        <authorList>
            <consortium name="US DOE Joint Genome Institute (JGI-PGF)"/>
            <person name="Lucas S."/>
            <person name="Copeland A."/>
            <person name="Lapidus A."/>
            <person name="Glavina del Rio T."/>
            <person name="Dalin E."/>
            <person name="Tice H."/>
            <person name="Bruce D."/>
            <person name="Goodwin L."/>
            <person name="Pitluck S."/>
            <person name="Kyrpides N."/>
            <person name="Mavromatis K."/>
            <person name="Ivanova N."/>
            <person name="Ovchinnikova G."/>
            <person name="Sims D."/>
            <person name="Meincke L."/>
            <person name="Brettin T."/>
            <person name="Detter J.C."/>
            <person name="Han C."/>
            <person name="Larimer F."/>
            <person name="Land M."/>
            <person name="Hauser L."/>
            <person name="Markowitz V."/>
            <person name="Cheng J.-F."/>
            <person name="Hugenholtz P."/>
            <person name="Woyke T."/>
            <person name="Wu D."/>
            <person name="Klenk H.-P."/>
            <person name="Eisen J.A."/>
        </authorList>
    </citation>
    <scope>NUCLEOTIDE SEQUENCE [LARGE SCALE GENOMIC DNA]</scope>
    <source>
        <strain evidence="11">ATCC 700099 / DSM 44233 / CIP 104796 / JCM 9543 / NBRC 105858 / Y-104</strain>
    </source>
</reference>
<name>C8XBN0_NAKMY</name>
<keyword evidence="5 8" id="KW-0472">Membrane</keyword>
<keyword evidence="4" id="KW-0805">Transcription regulation</keyword>
<evidence type="ECO:0000256" key="8">
    <source>
        <dbReference type="SAM" id="Phobius"/>
    </source>
</evidence>
<accession>C8XBN0</accession>
<dbReference type="AlphaFoldDB" id="C8XBN0"/>
<feature type="region of interest" description="Disordered" evidence="7">
    <location>
        <begin position="121"/>
        <end position="152"/>
    </location>
</feature>
<evidence type="ECO:0000256" key="4">
    <source>
        <dbReference type="ARBA" id="ARBA00023015"/>
    </source>
</evidence>
<organism evidence="10 11">
    <name type="scientific">Nakamurella multipartita (strain ATCC 700099 / DSM 44233 / CIP 104796 / JCM 9543 / NBRC 105858 / Y-104)</name>
    <name type="common">Microsphaera multipartita</name>
    <dbReference type="NCBI Taxonomy" id="479431"/>
    <lineage>
        <taxon>Bacteria</taxon>
        <taxon>Bacillati</taxon>
        <taxon>Actinomycetota</taxon>
        <taxon>Actinomycetes</taxon>
        <taxon>Nakamurellales</taxon>
        <taxon>Nakamurellaceae</taxon>
        <taxon>Nakamurella</taxon>
    </lineage>
</organism>
<dbReference type="Proteomes" id="UP000002218">
    <property type="component" value="Chromosome"/>
</dbReference>
<proteinExistence type="predicted"/>
<dbReference type="InParanoid" id="C8XBN0"/>
<evidence type="ECO:0000259" key="9">
    <source>
        <dbReference type="Pfam" id="PF13490"/>
    </source>
</evidence>
<sequence length="247" mass="25594">MTQQPADDDLLCHDDAAYVLGALSAADRRAYEEHLRECQTCQASVRRLAGMPGLLALAAPDAIGDADPPVPPSLLPTLLRRARRADRRRRRLVGGVVGGLAAATAVLLVVLVWAIARPGAAPTNSADAGTSTSASAGSSAGPIAAPDETVPLDQVLPGPMTATLELDDKRWGTAITVVCSYEQSMRGSVPYDLAVVDTDGQVTSAGSWSGVPGVTARVPVATAVTRDHISAFEIRLADGRTILRGSP</sequence>
<evidence type="ECO:0000256" key="5">
    <source>
        <dbReference type="ARBA" id="ARBA00023136"/>
    </source>
</evidence>
<dbReference type="STRING" id="479431.Namu_1084"/>
<dbReference type="HOGENOM" id="CLU_056526_1_0_11"/>
<evidence type="ECO:0000256" key="2">
    <source>
        <dbReference type="ARBA" id="ARBA00022692"/>
    </source>
</evidence>
<dbReference type="GO" id="GO:0006417">
    <property type="term" value="P:regulation of translation"/>
    <property type="evidence" value="ECO:0007669"/>
    <property type="project" value="TreeGrafter"/>
</dbReference>
<dbReference type="PANTHER" id="PTHR37461:SF1">
    <property type="entry name" value="ANTI-SIGMA-K FACTOR RSKA"/>
    <property type="match status" value="1"/>
</dbReference>
<dbReference type="Pfam" id="PF13490">
    <property type="entry name" value="zf-HC2"/>
    <property type="match status" value="1"/>
</dbReference>
<feature type="transmembrane region" description="Helical" evidence="8">
    <location>
        <begin position="92"/>
        <end position="116"/>
    </location>
</feature>
<comment type="subcellular location">
    <subcellularLocation>
        <location evidence="1">Membrane</location>
        <topology evidence="1">Single-pass membrane protein</topology>
    </subcellularLocation>
</comment>
<keyword evidence="11" id="KW-1185">Reference proteome</keyword>
<dbReference type="InterPro" id="IPR051474">
    <property type="entry name" value="Anti-sigma-K/W_factor"/>
</dbReference>
<evidence type="ECO:0000256" key="1">
    <source>
        <dbReference type="ARBA" id="ARBA00004167"/>
    </source>
</evidence>
<keyword evidence="3 8" id="KW-1133">Transmembrane helix</keyword>
<keyword evidence="2 8" id="KW-0812">Transmembrane</keyword>
<dbReference type="GO" id="GO:0016020">
    <property type="term" value="C:membrane"/>
    <property type="evidence" value="ECO:0007669"/>
    <property type="project" value="UniProtKB-SubCell"/>
</dbReference>
<evidence type="ECO:0000313" key="10">
    <source>
        <dbReference type="EMBL" id="ACV77492.1"/>
    </source>
</evidence>